<name>A0ABV5U5L4_9PSEU</name>
<dbReference type="RefSeq" id="WP_378193686.1">
    <property type="nucleotide sequence ID" value="NZ_JBHMBK010000010.1"/>
</dbReference>
<reference evidence="2 3" key="1">
    <citation type="submission" date="2024-09" db="EMBL/GenBank/DDBJ databases">
        <authorList>
            <person name="Sun Q."/>
            <person name="Mori K."/>
        </authorList>
    </citation>
    <scope>NUCLEOTIDE SEQUENCE [LARGE SCALE GENOMIC DNA]</scope>
    <source>
        <strain evidence="2 3">JCM 13852</strain>
    </source>
</reference>
<keyword evidence="1" id="KW-0812">Transmembrane</keyword>
<organism evidence="2 3">
    <name type="scientific">Amycolatopsis plumensis</name>
    <dbReference type="NCBI Taxonomy" id="236508"/>
    <lineage>
        <taxon>Bacteria</taxon>
        <taxon>Bacillati</taxon>
        <taxon>Actinomycetota</taxon>
        <taxon>Actinomycetes</taxon>
        <taxon>Pseudonocardiales</taxon>
        <taxon>Pseudonocardiaceae</taxon>
        <taxon>Amycolatopsis</taxon>
    </lineage>
</organism>
<sequence length="67" mass="6886">MTTGVRKKNVWGRTAVLLVLVAAGYLVGVGVAAVLGSADPWSFGLIGVGPAVAGYFADDLRRRVRGG</sequence>
<evidence type="ECO:0000256" key="1">
    <source>
        <dbReference type="SAM" id="Phobius"/>
    </source>
</evidence>
<keyword evidence="3" id="KW-1185">Reference proteome</keyword>
<keyword evidence="1" id="KW-0472">Membrane</keyword>
<protein>
    <submittedName>
        <fullName evidence="2">Uncharacterized protein</fullName>
    </submittedName>
</protein>
<gene>
    <name evidence="2" type="ORF">ACFFTO_16145</name>
</gene>
<proteinExistence type="predicted"/>
<keyword evidence="1" id="KW-1133">Transmembrane helix</keyword>
<feature type="transmembrane region" description="Helical" evidence="1">
    <location>
        <begin position="15"/>
        <end position="35"/>
    </location>
</feature>
<feature type="transmembrane region" description="Helical" evidence="1">
    <location>
        <begin position="41"/>
        <end position="57"/>
    </location>
</feature>
<accession>A0ABV5U5L4</accession>
<comment type="caution">
    <text evidence="2">The sequence shown here is derived from an EMBL/GenBank/DDBJ whole genome shotgun (WGS) entry which is preliminary data.</text>
</comment>
<dbReference type="EMBL" id="JBHMBK010000010">
    <property type="protein sequence ID" value="MFB9685726.1"/>
    <property type="molecule type" value="Genomic_DNA"/>
</dbReference>
<evidence type="ECO:0000313" key="2">
    <source>
        <dbReference type="EMBL" id="MFB9685726.1"/>
    </source>
</evidence>
<evidence type="ECO:0000313" key="3">
    <source>
        <dbReference type="Proteomes" id="UP001589535"/>
    </source>
</evidence>
<dbReference type="Proteomes" id="UP001589535">
    <property type="component" value="Unassembled WGS sequence"/>
</dbReference>